<evidence type="ECO:0000256" key="3">
    <source>
        <dbReference type="RuleBase" id="RU362073"/>
    </source>
</evidence>
<comment type="similarity">
    <text evidence="1 3">Belongs to the bacterial flagellin family.</text>
</comment>
<keyword evidence="6" id="KW-0282">Flagellum</keyword>
<feature type="domain" description="Flagellin N-terminal" evidence="4">
    <location>
        <begin position="10"/>
        <end position="130"/>
    </location>
</feature>
<dbReference type="SUPFAM" id="SSF64518">
    <property type="entry name" value="Phase 1 flagellin"/>
    <property type="match status" value="1"/>
</dbReference>
<comment type="function">
    <text evidence="3">Flagellin is the subunit protein which polymerizes to form the filaments of bacterial flagella.</text>
</comment>
<dbReference type="OrthoDB" id="9796789at2"/>
<dbReference type="Proteomes" id="UP000315440">
    <property type="component" value="Unassembled WGS sequence"/>
</dbReference>
<evidence type="ECO:0000313" key="6">
    <source>
        <dbReference type="EMBL" id="TWT86538.1"/>
    </source>
</evidence>
<dbReference type="RefSeq" id="WP_146402371.1">
    <property type="nucleotide sequence ID" value="NZ_SJPQ01000004.1"/>
</dbReference>
<dbReference type="AlphaFoldDB" id="A0A5C5ZHA5"/>
<dbReference type="PRINTS" id="PR00207">
    <property type="entry name" value="FLAGELLIN"/>
</dbReference>
<keyword evidence="6" id="KW-0969">Cilium</keyword>
<name>A0A5C5ZHA5_9BACT</name>
<evidence type="ECO:0000313" key="7">
    <source>
        <dbReference type="Proteomes" id="UP000315440"/>
    </source>
</evidence>
<dbReference type="GO" id="GO:0009288">
    <property type="term" value="C:bacterial-type flagellum"/>
    <property type="evidence" value="ECO:0007669"/>
    <property type="project" value="UniProtKB-SubCell"/>
</dbReference>
<dbReference type="PANTHER" id="PTHR42792:SF2">
    <property type="entry name" value="FLAGELLIN"/>
    <property type="match status" value="1"/>
</dbReference>
<dbReference type="InterPro" id="IPR046358">
    <property type="entry name" value="Flagellin_C"/>
</dbReference>
<dbReference type="PANTHER" id="PTHR42792">
    <property type="entry name" value="FLAGELLIN"/>
    <property type="match status" value="1"/>
</dbReference>
<accession>A0A5C5ZHA5</accession>
<comment type="subcellular location">
    <subcellularLocation>
        <location evidence="3">Secreted</location>
    </subcellularLocation>
    <subcellularLocation>
        <location evidence="3">Bacterial flagellum</location>
    </subcellularLocation>
</comment>
<dbReference type="GO" id="GO:0005198">
    <property type="term" value="F:structural molecule activity"/>
    <property type="evidence" value="ECO:0007669"/>
    <property type="project" value="UniProtKB-UniRule"/>
</dbReference>
<feature type="domain" description="Flagellin C-terminal" evidence="5">
    <location>
        <begin position="159"/>
        <end position="229"/>
    </location>
</feature>
<dbReference type="Pfam" id="PF00669">
    <property type="entry name" value="Flagellin_N"/>
    <property type="match status" value="1"/>
</dbReference>
<dbReference type="Pfam" id="PF00700">
    <property type="entry name" value="Flagellin_C"/>
    <property type="match status" value="1"/>
</dbReference>
<protein>
    <recommendedName>
        <fullName evidence="3">Flagellin</fullName>
    </recommendedName>
</protein>
<keyword evidence="2 3" id="KW-0975">Bacterial flagellum</keyword>
<evidence type="ECO:0000256" key="2">
    <source>
        <dbReference type="ARBA" id="ARBA00023143"/>
    </source>
</evidence>
<proteinExistence type="inferred from homology"/>
<dbReference type="Gene3D" id="1.20.1330.10">
    <property type="entry name" value="f41 fragment of flagellin, N-terminal domain"/>
    <property type="match status" value="2"/>
</dbReference>
<reference evidence="6 7" key="1">
    <citation type="submission" date="2019-02" db="EMBL/GenBank/DDBJ databases">
        <title>Deep-cultivation of Planctomycetes and their phenomic and genomic characterization uncovers novel biology.</title>
        <authorList>
            <person name="Wiegand S."/>
            <person name="Jogler M."/>
            <person name="Boedeker C."/>
            <person name="Pinto D."/>
            <person name="Vollmers J."/>
            <person name="Rivas-Marin E."/>
            <person name="Kohn T."/>
            <person name="Peeters S.H."/>
            <person name="Heuer A."/>
            <person name="Rast P."/>
            <person name="Oberbeckmann S."/>
            <person name="Bunk B."/>
            <person name="Jeske O."/>
            <person name="Meyerdierks A."/>
            <person name="Storesund J.E."/>
            <person name="Kallscheuer N."/>
            <person name="Luecker S."/>
            <person name="Lage O.M."/>
            <person name="Pohl T."/>
            <person name="Merkel B.J."/>
            <person name="Hornburger P."/>
            <person name="Mueller R.-W."/>
            <person name="Bruemmer F."/>
            <person name="Labrenz M."/>
            <person name="Spormann A.M."/>
            <person name="Op Den Camp H."/>
            <person name="Overmann J."/>
            <person name="Amann R."/>
            <person name="Jetten M.S.M."/>
            <person name="Mascher T."/>
            <person name="Medema M.H."/>
            <person name="Devos D.P."/>
            <person name="Kaster A.-K."/>
            <person name="Ovreas L."/>
            <person name="Rohde M."/>
            <person name="Galperin M.Y."/>
            <person name="Jogler C."/>
        </authorList>
    </citation>
    <scope>NUCLEOTIDE SEQUENCE [LARGE SCALE GENOMIC DNA]</scope>
    <source>
        <strain evidence="6 7">Mal64</strain>
    </source>
</reference>
<dbReference type="GO" id="GO:0005576">
    <property type="term" value="C:extracellular region"/>
    <property type="evidence" value="ECO:0007669"/>
    <property type="project" value="UniProtKB-SubCell"/>
</dbReference>
<keyword evidence="6" id="KW-0966">Cell projection</keyword>
<keyword evidence="3" id="KW-0964">Secreted</keyword>
<organism evidence="6 7">
    <name type="scientific">Pseudobythopirellula maris</name>
    <dbReference type="NCBI Taxonomy" id="2527991"/>
    <lineage>
        <taxon>Bacteria</taxon>
        <taxon>Pseudomonadati</taxon>
        <taxon>Planctomycetota</taxon>
        <taxon>Planctomycetia</taxon>
        <taxon>Pirellulales</taxon>
        <taxon>Lacipirellulaceae</taxon>
        <taxon>Pseudobythopirellula</taxon>
    </lineage>
</organism>
<dbReference type="InterPro" id="IPR001029">
    <property type="entry name" value="Flagellin_N"/>
</dbReference>
<comment type="caution">
    <text evidence="6">The sequence shown here is derived from an EMBL/GenBank/DDBJ whole genome shotgun (WGS) entry which is preliminary data.</text>
</comment>
<evidence type="ECO:0000256" key="1">
    <source>
        <dbReference type="ARBA" id="ARBA00005709"/>
    </source>
</evidence>
<evidence type="ECO:0000259" key="5">
    <source>
        <dbReference type="Pfam" id="PF00700"/>
    </source>
</evidence>
<dbReference type="InterPro" id="IPR001492">
    <property type="entry name" value="Flagellin"/>
</dbReference>
<gene>
    <name evidence="6" type="primary">fliC_2</name>
    <name evidence="6" type="ORF">Mal64_33640</name>
</gene>
<sequence length="245" mass="25917">MLTVFTTGGQLTAFNNLSNAQDRLGDTTERLSTGLRINQGSDDPAGLFAAESIRGDLTVIGAERRSASAERYQLNLQQSGRQQATGVLQEVRGLVVEAAGDTSTPEQRMAIQTQIDSSLDALRQIENTTGVSFSADLEGLASGGSANAVDGDAAAAQEVVDNEIDALTAASAEAGAYEKYTLDVDEQLAQDREVVLARALSETVDADFAEESSNLTKNQILFQTAIKTFGVLDRTRGEAILELLG</sequence>
<evidence type="ECO:0000259" key="4">
    <source>
        <dbReference type="Pfam" id="PF00669"/>
    </source>
</evidence>
<dbReference type="EMBL" id="SJPQ01000004">
    <property type="protein sequence ID" value="TWT86538.1"/>
    <property type="molecule type" value="Genomic_DNA"/>
</dbReference>
<keyword evidence="7" id="KW-1185">Reference proteome</keyword>